<dbReference type="Proteomes" id="UP000002221">
    <property type="component" value="Chromosome"/>
</dbReference>
<dbReference type="Gene3D" id="3.90.550.10">
    <property type="entry name" value="Spore Coat Polysaccharide Biosynthesis Protein SpsA, Chain A"/>
    <property type="match status" value="1"/>
</dbReference>
<feature type="region of interest" description="Disordered" evidence="1">
    <location>
        <begin position="317"/>
        <end position="350"/>
    </location>
</feature>
<evidence type="ECO:0000313" key="3">
    <source>
        <dbReference type="Proteomes" id="UP000002221"/>
    </source>
</evidence>
<evidence type="ECO:0008006" key="4">
    <source>
        <dbReference type="Google" id="ProtNLM"/>
    </source>
</evidence>
<protein>
    <recommendedName>
        <fullName evidence="4">Glycosyl transferase family 8</fullName>
    </recommendedName>
</protein>
<dbReference type="SUPFAM" id="SSF53448">
    <property type="entry name" value="Nucleotide-diphospho-sugar transferases"/>
    <property type="match status" value="1"/>
</dbReference>
<dbReference type="eggNOG" id="ENOG5033QZ5">
    <property type="taxonomic scope" value="Bacteria"/>
</dbReference>
<dbReference type="HOGENOM" id="CLU_791970_0_0_10"/>
<proteinExistence type="predicted"/>
<feature type="compositionally biased region" description="Basic and acidic residues" evidence="1">
    <location>
        <begin position="317"/>
        <end position="334"/>
    </location>
</feature>
<accession>D0MGK3</accession>
<sequence length="350" mass="40530">MAGPLQEGYVLHTYGAERYVRHAVASVLTLRRHDPRRPVALFCPDEHRALLERHGLDRLFQVIAPLPEAHRSIVGFKHHLHRFMPFDRCLFVDADMIWCRDPDPLWQQLAAFPFTATGLERADFFFGGPKGLGVVLDVLLDRRRRTLRRFGLTYLPRVQAGMIYAQDAALTRTVCELASEFLARRHETHFRSRLHEGRSEESCEWSLAMAMSRLNLPVFPWFAGQNSPQLDYIDDLTSHDPDFHRVTCRYYTDRFAYSLRGIPSPFLRRLLLNLFTRLPGRGDYMEVTPFALHFGWLHQKQPFYAFAEKVWAELTRASDSRPLPDGEQVPEHDGMAGVEPPNQPEQHGKE</sequence>
<evidence type="ECO:0000256" key="1">
    <source>
        <dbReference type="SAM" id="MobiDB-lite"/>
    </source>
</evidence>
<dbReference type="InterPro" id="IPR029044">
    <property type="entry name" value="Nucleotide-diphossugar_trans"/>
</dbReference>
<gene>
    <name evidence="2" type="ordered locus">Rmar_2694</name>
</gene>
<reference evidence="2 3" key="1">
    <citation type="journal article" date="2009" name="Stand. Genomic Sci.">
        <title>Complete genome sequence of Rhodothermus marinus type strain (R-10).</title>
        <authorList>
            <person name="Nolan M."/>
            <person name="Tindall B.J."/>
            <person name="Pomrenke H."/>
            <person name="Lapidus A."/>
            <person name="Copeland A."/>
            <person name="Glavina Del Rio T."/>
            <person name="Lucas S."/>
            <person name="Chen F."/>
            <person name="Tice H."/>
            <person name="Cheng J.F."/>
            <person name="Saunders E."/>
            <person name="Han C."/>
            <person name="Bruce D."/>
            <person name="Goodwin L."/>
            <person name="Chain P."/>
            <person name="Pitluck S."/>
            <person name="Ovchinikova G."/>
            <person name="Pati A."/>
            <person name="Ivanova N."/>
            <person name="Mavromatis K."/>
            <person name="Chen A."/>
            <person name="Palaniappan K."/>
            <person name="Land M."/>
            <person name="Hauser L."/>
            <person name="Chang Y.J."/>
            <person name="Jeffries C.D."/>
            <person name="Brettin T."/>
            <person name="Goker M."/>
            <person name="Bristow J."/>
            <person name="Eisen J.A."/>
            <person name="Markowitz V."/>
            <person name="Hugenholtz P."/>
            <person name="Kyrpides N.C."/>
            <person name="Klenk H.P."/>
            <person name="Detter J.C."/>
        </authorList>
    </citation>
    <scope>NUCLEOTIDE SEQUENCE [LARGE SCALE GENOMIC DNA]</scope>
    <source>
        <strain evidence="3">ATCC 43812 / DSM 4252 / R-10</strain>
    </source>
</reference>
<dbReference type="EMBL" id="CP001807">
    <property type="protein sequence ID" value="ACY49566.1"/>
    <property type="molecule type" value="Genomic_DNA"/>
</dbReference>
<dbReference type="AlphaFoldDB" id="D0MGK3"/>
<dbReference type="STRING" id="518766.Rmar_2694"/>
<organism evidence="2 3">
    <name type="scientific">Rhodothermus marinus (strain ATCC 43812 / DSM 4252 / R-10)</name>
    <name type="common">Rhodothermus obamensis</name>
    <dbReference type="NCBI Taxonomy" id="518766"/>
    <lineage>
        <taxon>Bacteria</taxon>
        <taxon>Pseudomonadati</taxon>
        <taxon>Rhodothermota</taxon>
        <taxon>Rhodothermia</taxon>
        <taxon>Rhodothermales</taxon>
        <taxon>Rhodothermaceae</taxon>
        <taxon>Rhodothermus</taxon>
    </lineage>
</organism>
<dbReference type="RefSeq" id="WP_012845176.1">
    <property type="nucleotide sequence ID" value="NC_013501.1"/>
</dbReference>
<dbReference type="OrthoDB" id="1490936at2"/>
<keyword evidence="3" id="KW-1185">Reference proteome</keyword>
<evidence type="ECO:0000313" key="2">
    <source>
        <dbReference type="EMBL" id="ACY49566.1"/>
    </source>
</evidence>
<name>D0MGK3_RHOM4</name>
<dbReference type="KEGG" id="rmr:Rmar_2694"/>